<name>A0A450SBT3_9GAMM</name>
<reference evidence="2" key="1">
    <citation type="submission" date="2019-02" db="EMBL/GenBank/DDBJ databases">
        <authorList>
            <person name="Gruber-Vodicka R. H."/>
            <person name="Seah K. B. B."/>
        </authorList>
    </citation>
    <scope>NUCLEOTIDE SEQUENCE</scope>
    <source>
        <strain evidence="1">BECK_DK161</strain>
        <strain evidence="2">BECK_DK47</strain>
    </source>
</reference>
<dbReference type="EMBL" id="CAADEY010000006">
    <property type="protein sequence ID" value="VFJ43781.1"/>
    <property type="molecule type" value="Genomic_DNA"/>
</dbReference>
<dbReference type="EMBL" id="CAADEX010000025">
    <property type="protein sequence ID" value="VFJ49614.1"/>
    <property type="molecule type" value="Genomic_DNA"/>
</dbReference>
<evidence type="ECO:0008006" key="3">
    <source>
        <dbReference type="Google" id="ProtNLM"/>
    </source>
</evidence>
<accession>A0A450SBT3</accession>
<organism evidence="2">
    <name type="scientific">Candidatus Kentrum sp. DK</name>
    <dbReference type="NCBI Taxonomy" id="2126562"/>
    <lineage>
        <taxon>Bacteria</taxon>
        <taxon>Pseudomonadati</taxon>
        <taxon>Pseudomonadota</taxon>
        <taxon>Gammaproteobacteria</taxon>
        <taxon>Candidatus Kentrum</taxon>
    </lineage>
</organism>
<gene>
    <name evidence="2" type="ORF">BECKDK2373B_GA0170837_102528</name>
    <name evidence="1" type="ORF">BECKDK2373C_GA0170839_100655</name>
</gene>
<sequence>MVVRNYLIDTHLLLATALAEHYTFLTRDKLILSSGLPFVEGG</sequence>
<protein>
    <recommendedName>
        <fullName evidence="3">PIN domain-containing protein</fullName>
    </recommendedName>
</protein>
<proteinExistence type="predicted"/>
<evidence type="ECO:0000313" key="2">
    <source>
        <dbReference type="EMBL" id="VFJ49614.1"/>
    </source>
</evidence>
<dbReference type="AlphaFoldDB" id="A0A450SBT3"/>
<evidence type="ECO:0000313" key="1">
    <source>
        <dbReference type="EMBL" id="VFJ43781.1"/>
    </source>
</evidence>